<feature type="transmembrane region" description="Helical" evidence="6">
    <location>
        <begin position="70"/>
        <end position="87"/>
    </location>
</feature>
<dbReference type="AlphaFoldDB" id="A0A0G1UT27"/>
<name>A0A0G1UT27_9BACT</name>
<evidence type="ECO:0000256" key="4">
    <source>
        <dbReference type="ARBA" id="ARBA00022989"/>
    </source>
</evidence>
<accession>A0A0G1UT27</accession>
<organism evidence="8 9">
    <name type="scientific">Candidatus Beckwithbacteria bacterium GW2011_GWB1_47_15</name>
    <dbReference type="NCBI Taxonomy" id="1618371"/>
    <lineage>
        <taxon>Bacteria</taxon>
        <taxon>Candidatus Beckwithiibacteriota</taxon>
    </lineage>
</organism>
<evidence type="ECO:0000259" key="7">
    <source>
        <dbReference type="Pfam" id="PF00892"/>
    </source>
</evidence>
<dbReference type="Proteomes" id="UP000033860">
    <property type="component" value="Unassembled WGS sequence"/>
</dbReference>
<evidence type="ECO:0000256" key="2">
    <source>
        <dbReference type="ARBA" id="ARBA00022475"/>
    </source>
</evidence>
<feature type="domain" description="EamA" evidence="7">
    <location>
        <begin position="145"/>
        <end position="274"/>
    </location>
</feature>
<dbReference type="SUPFAM" id="SSF103481">
    <property type="entry name" value="Multidrug resistance efflux transporter EmrE"/>
    <property type="match status" value="2"/>
</dbReference>
<evidence type="ECO:0000256" key="3">
    <source>
        <dbReference type="ARBA" id="ARBA00022692"/>
    </source>
</evidence>
<feature type="transmembrane region" description="Helical" evidence="6">
    <location>
        <begin position="27"/>
        <end position="49"/>
    </location>
</feature>
<proteinExistence type="predicted"/>
<dbReference type="Gene3D" id="1.10.3730.20">
    <property type="match status" value="1"/>
</dbReference>
<keyword evidence="5 6" id="KW-0472">Membrane</keyword>
<evidence type="ECO:0000256" key="5">
    <source>
        <dbReference type="ARBA" id="ARBA00023136"/>
    </source>
</evidence>
<comment type="subcellular location">
    <subcellularLocation>
        <location evidence="1">Cell membrane</location>
        <topology evidence="1">Multi-pass membrane protein</topology>
    </subcellularLocation>
</comment>
<reference evidence="8 9" key="1">
    <citation type="journal article" date="2015" name="Nature">
        <title>rRNA introns, odd ribosomes, and small enigmatic genomes across a large radiation of phyla.</title>
        <authorList>
            <person name="Brown C.T."/>
            <person name="Hug L.A."/>
            <person name="Thomas B.C."/>
            <person name="Sharon I."/>
            <person name="Castelle C.J."/>
            <person name="Singh A."/>
            <person name="Wilkins M.J."/>
            <person name="Williams K.H."/>
            <person name="Banfield J.F."/>
        </authorList>
    </citation>
    <scope>NUCLEOTIDE SEQUENCE [LARGE SCALE GENOMIC DNA]</scope>
</reference>
<feature type="domain" description="EamA" evidence="7">
    <location>
        <begin position="5"/>
        <end position="135"/>
    </location>
</feature>
<dbReference type="InterPro" id="IPR051258">
    <property type="entry name" value="Diverse_Substrate_Transporter"/>
</dbReference>
<dbReference type="InterPro" id="IPR000620">
    <property type="entry name" value="EamA_dom"/>
</dbReference>
<keyword evidence="4 6" id="KW-1133">Transmembrane helix</keyword>
<evidence type="ECO:0000256" key="6">
    <source>
        <dbReference type="SAM" id="Phobius"/>
    </source>
</evidence>
<feature type="transmembrane region" description="Helical" evidence="6">
    <location>
        <begin position="119"/>
        <end position="135"/>
    </location>
</feature>
<protein>
    <recommendedName>
        <fullName evidence="7">EamA domain-containing protein</fullName>
    </recommendedName>
</protein>
<feature type="transmembrane region" description="Helical" evidence="6">
    <location>
        <begin position="234"/>
        <end position="253"/>
    </location>
</feature>
<gene>
    <name evidence="8" type="ORF">UX85_C0006G0024</name>
</gene>
<dbReference type="EMBL" id="LCNT01000006">
    <property type="protein sequence ID" value="KKU60890.1"/>
    <property type="molecule type" value="Genomic_DNA"/>
</dbReference>
<evidence type="ECO:0000313" key="8">
    <source>
        <dbReference type="EMBL" id="KKU60890.1"/>
    </source>
</evidence>
<feature type="transmembrane region" description="Helical" evidence="6">
    <location>
        <begin position="259"/>
        <end position="278"/>
    </location>
</feature>
<dbReference type="PANTHER" id="PTHR42920:SF5">
    <property type="entry name" value="EAMA DOMAIN-CONTAINING PROTEIN"/>
    <property type="match status" value="1"/>
</dbReference>
<keyword evidence="2" id="KW-1003">Cell membrane</keyword>
<dbReference type="Pfam" id="PF00892">
    <property type="entry name" value="EamA"/>
    <property type="match status" value="2"/>
</dbReference>
<dbReference type="PANTHER" id="PTHR42920">
    <property type="entry name" value="OS03G0707200 PROTEIN-RELATED"/>
    <property type="match status" value="1"/>
</dbReference>
<sequence>MKGSILGFVVLEAGTTLLMKQLLNLAIHPYFVVLVSGLAASALMAVAFWRQPSFKKELLNLKVIKSIWPTAVFITLGNLFGFAALKLTRATNYILLARTSVLLSPILAWLILREKVNHKIWPLVASVLLGIWLLTGDWRLIFNLSGDSLAALTALTISLDFIWQKRAMIKVPLELMAFWRRLLSAILVGGIWLVTPQLGQTSFHFTGLGGMALGFAGMSFFMARALKVQAVAEFNLLINLSPVLVGLSAYFLFGERLSGGQLVGAAFIIGSLVTFNLIKKQESLKLKAKR</sequence>
<evidence type="ECO:0000313" key="9">
    <source>
        <dbReference type="Proteomes" id="UP000033860"/>
    </source>
</evidence>
<dbReference type="InterPro" id="IPR037185">
    <property type="entry name" value="EmrE-like"/>
</dbReference>
<evidence type="ECO:0000256" key="1">
    <source>
        <dbReference type="ARBA" id="ARBA00004651"/>
    </source>
</evidence>
<feature type="transmembrane region" description="Helical" evidence="6">
    <location>
        <begin position="141"/>
        <end position="163"/>
    </location>
</feature>
<feature type="transmembrane region" description="Helical" evidence="6">
    <location>
        <begin position="175"/>
        <end position="195"/>
    </location>
</feature>
<keyword evidence="3 6" id="KW-0812">Transmembrane</keyword>
<dbReference type="GO" id="GO:0005886">
    <property type="term" value="C:plasma membrane"/>
    <property type="evidence" value="ECO:0007669"/>
    <property type="project" value="UniProtKB-SubCell"/>
</dbReference>
<comment type="caution">
    <text evidence="8">The sequence shown here is derived from an EMBL/GenBank/DDBJ whole genome shotgun (WGS) entry which is preliminary data.</text>
</comment>
<feature type="transmembrane region" description="Helical" evidence="6">
    <location>
        <begin position="201"/>
        <end position="222"/>
    </location>
</feature>
<feature type="transmembrane region" description="Helical" evidence="6">
    <location>
        <begin position="93"/>
        <end position="112"/>
    </location>
</feature>